<sequence>MRRTDVPTTAHGSTLLRADESQNPSGSDNAWTLTLFGTAVGAGILFLPLNAGAGGFWPLVIGTLLVFPMTFLAHRALARFVVSGDDPETDITELSREKFGEGKGLLVTALYALCFLPILPIYGVAVTNSVSSLLENQLGWTGVPRWLLSLVLVGLLMSVVVASQKVMLWVAQVVVYPLIVMLSIATAMLVPDWSFEGATEWPGLGPLLMSVWLMIPVLVFAFNHAAAVSSFSMAMERAHGEDAERRASKVLFRSALLLVVFTMGFVWSCVLALGPDGVVTAREANLPVLSHLANERGDWFFTVLGPLVTIAAIVSSFFGHYLGASEGLIGLTRAVADREQRISDRTMKIAAAVVIFAVTWGAAILNPGILATIESLSGPVMAMLIFLLPMYAVATVPALARYRGSWQNWFLVLIGLLAVGGVLFGFVR</sequence>
<gene>
    <name evidence="10" type="ordered locus">Ksed_19520</name>
</gene>
<evidence type="ECO:0000256" key="2">
    <source>
        <dbReference type="ARBA" id="ARBA00022448"/>
    </source>
</evidence>
<evidence type="ECO:0000256" key="7">
    <source>
        <dbReference type="ARBA" id="ARBA00023136"/>
    </source>
</evidence>
<dbReference type="InterPro" id="IPR018227">
    <property type="entry name" value="Amino_acid_transport_2"/>
</dbReference>
<dbReference type="GO" id="GO:0005886">
    <property type="term" value="C:plasma membrane"/>
    <property type="evidence" value="ECO:0007669"/>
    <property type="project" value="UniProtKB-SubCell"/>
</dbReference>
<keyword evidence="7 9" id="KW-0472">Membrane</keyword>
<accession>C7NKB4</accession>
<keyword evidence="5 9" id="KW-0812">Transmembrane</keyword>
<feature type="transmembrane region" description="Helical" evidence="9">
    <location>
        <begin position="299"/>
        <end position="323"/>
    </location>
</feature>
<feature type="transmembrane region" description="Helical" evidence="9">
    <location>
        <begin position="104"/>
        <end position="125"/>
    </location>
</feature>
<evidence type="ECO:0000256" key="4">
    <source>
        <dbReference type="ARBA" id="ARBA00022519"/>
    </source>
</evidence>
<feature type="transmembrane region" description="Helical" evidence="9">
    <location>
        <begin position="210"/>
        <end position="229"/>
    </location>
</feature>
<dbReference type="STRING" id="478801.Ksed_19520"/>
<dbReference type="PANTHER" id="PTHR35334">
    <property type="entry name" value="SERINE TRANSPORTER"/>
    <property type="match status" value="1"/>
</dbReference>
<dbReference type="Gene3D" id="1.20.1740.10">
    <property type="entry name" value="Amino acid/polyamine transporter I"/>
    <property type="match status" value="1"/>
</dbReference>
<evidence type="ECO:0000256" key="1">
    <source>
        <dbReference type="ARBA" id="ARBA00004429"/>
    </source>
</evidence>
<dbReference type="RefSeq" id="WP_015779892.1">
    <property type="nucleotide sequence ID" value="NC_013169.1"/>
</dbReference>
<reference evidence="10 11" key="1">
    <citation type="journal article" date="2009" name="Stand. Genomic Sci.">
        <title>Complete genome sequence of Kytococcus sedentarius type strain (541).</title>
        <authorList>
            <person name="Sims D."/>
            <person name="Brettin T."/>
            <person name="Detter J.C."/>
            <person name="Han C."/>
            <person name="Lapidus A."/>
            <person name="Copeland A."/>
            <person name="Glavina Del Rio T."/>
            <person name="Nolan M."/>
            <person name="Chen F."/>
            <person name="Lucas S."/>
            <person name="Tice H."/>
            <person name="Cheng J.F."/>
            <person name="Bruce D."/>
            <person name="Goodwin L."/>
            <person name="Pitluck S."/>
            <person name="Ovchinnikova G."/>
            <person name="Pati A."/>
            <person name="Ivanova N."/>
            <person name="Mavrommatis K."/>
            <person name="Chen A."/>
            <person name="Palaniappan K."/>
            <person name="D'haeseleer P."/>
            <person name="Chain P."/>
            <person name="Bristow J."/>
            <person name="Eisen J.A."/>
            <person name="Markowitz V."/>
            <person name="Hugenholtz P."/>
            <person name="Schneider S."/>
            <person name="Goker M."/>
            <person name="Pukall R."/>
            <person name="Kyrpides N.C."/>
            <person name="Klenk H.P."/>
        </authorList>
    </citation>
    <scope>NUCLEOTIDE SEQUENCE [LARGE SCALE GENOMIC DNA]</scope>
    <source>
        <strain evidence="11">ATCC 14392 / DSM 20547 / JCM 11482 / CCUG 33030 / NBRC 15357 / NCTC 11040 / CCM 314 / 541</strain>
    </source>
</reference>
<feature type="transmembrane region" description="Helical" evidence="9">
    <location>
        <begin position="409"/>
        <end position="427"/>
    </location>
</feature>
<dbReference type="GO" id="GO:0003333">
    <property type="term" value="P:amino acid transmembrane transport"/>
    <property type="evidence" value="ECO:0007669"/>
    <property type="project" value="InterPro"/>
</dbReference>
<feature type="transmembrane region" description="Helical" evidence="9">
    <location>
        <begin position="145"/>
        <end position="162"/>
    </location>
</feature>
<organism evidence="10 11">
    <name type="scientific">Kytococcus sedentarius (strain ATCC 14392 / DSM 20547 / JCM 11482 / CCUG 33030 / NBRC 15357 / NCTC 11040 / CCM 314 / 541)</name>
    <name type="common">Micrococcus sedentarius</name>
    <dbReference type="NCBI Taxonomy" id="478801"/>
    <lineage>
        <taxon>Bacteria</taxon>
        <taxon>Bacillati</taxon>
        <taxon>Actinomycetota</taxon>
        <taxon>Actinomycetes</taxon>
        <taxon>Micrococcales</taxon>
        <taxon>Kytococcaceae</taxon>
        <taxon>Kytococcus</taxon>
    </lineage>
</organism>
<keyword evidence="6 9" id="KW-1133">Transmembrane helix</keyword>
<dbReference type="KEGG" id="kse:Ksed_19520"/>
<dbReference type="PANTHER" id="PTHR35334:SF2">
    <property type="entry name" value="SERINE TRANSPORTER SDAC"/>
    <property type="match status" value="1"/>
</dbReference>
<protein>
    <submittedName>
        <fullName evidence="10">Amino acid permease</fullName>
    </submittedName>
</protein>
<evidence type="ECO:0000313" key="11">
    <source>
        <dbReference type="Proteomes" id="UP000006666"/>
    </source>
</evidence>
<feature type="transmembrane region" description="Helical" evidence="9">
    <location>
        <begin position="30"/>
        <end position="49"/>
    </location>
</feature>
<proteinExistence type="predicted"/>
<feature type="transmembrane region" description="Helical" evidence="9">
    <location>
        <begin position="379"/>
        <end position="400"/>
    </location>
</feature>
<dbReference type="eggNOG" id="COG0814">
    <property type="taxonomic scope" value="Bacteria"/>
</dbReference>
<keyword evidence="2" id="KW-0813">Transport</keyword>
<evidence type="ECO:0000256" key="8">
    <source>
        <dbReference type="SAM" id="MobiDB-lite"/>
    </source>
</evidence>
<keyword evidence="3" id="KW-1003">Cell membrane</keyword>
<dbReference type="AlphaFoldDB" id="C7NKB4"/>
<evidence type="ECO:0000256" key="3">
    <source>
        <dbReference type="ARBA" id="ARBA00022475"/>
    </source>
</evidence>
<evidence type="ECO:0000313" key="10">
    <source>
        <dbReference type="EMBL" id="ACV06952.1"/>
    </source>
</evidence>
<evidence type="ECO:0000256" key="9">
    <source>
        <dbReference type="SAM" id="Phobius"/>
    </source>
</evidence>
<keyword evidence="4" id="KW-0997">Cell inner membrane</keyword>
<comment type="subcellular location">
    <subcellularLocation>
        <location evidence="1">Cell inner membrane</location>
        <topology evidence="1">Multi-pass membrane protein</topology>
    </subcellularLocation>
</comment>
<evidence type="ECO:0000256" key="6">
    <source>
        <dbReference type="ARBA" id="ARBA00022989"/>
    </source>
</evidence>
<feature type="transmembrane region" description="Helical" evidence="9">
    <location>
        <begin position="55"/>
        <end position="73"/>
    </location>
</feature>
<dbReference type="EMBL" id="CP001686">
    <property type="protein sequence ID" value="ACV06952.1"/>
    <property type="molecule type" value="Genomic_DNA"/>
</dbReference>
<dbReference type="Proteomes" id="UP000006666">
    <property type="component" value="Chromosome"/>
</dbReference>
<dbReference type="HOGENOM" id="CLU_052043_1_1_11"/>
<feature type="compositionally biased region" description="Polar residues" evidence="8">
    <location>
        <begin position="1"/>
        <end position="12"/>
    </location>
</feature>
<evidence type="ECO:0000256" key="5">
    <source>
        <dbReference type="ARBA" id="ARBA00022692"/>
    </source>
</evidence>
<feature type="region of interest" description="Disordered" evidence="8">
    <location>
        <begin position="1"/>
        <end position="25"/>
    </location>
</feature>
<feature type="transmembrane region" description="Helical" evidence="9">
    <location>
        <begin position="349"/>
        <end position="373"/>
    </location>
</feature>
<feature type="transmembrane region" description="Helical" evidence="9">
    <location>
        <begin position="169"/>
        <end position="190"/>
    </location>
</feature>
<name>C7NKB4_KYTSD</name>
<keyword evidence="11" id="KW-1185">Reference proteome</keyword>
<feature type="transmembrane region" description="Helical" evidence="9">
    <location>
        <begin position="250"/>
        <end position="273"/>
    </location>
</feature>